<dbReference type="Proteomes" id="UP000694920">
    <property type="component" value="Unplaced"/>
</dbReference>
<dbReference type="AlphaFoldDB" id="A0AAJ7C0R1"/>
<sequence length="186" mass="20793">MPTEGFTKSDKAMLLRLACQSMSNQLVIMGIPEVTGGANENLSEFALKLASALNVNVSPTDIVRIERMGRIRKRLLADGNDAHVRSRAIMFELSTKIKCDQIITAKKLQPDLNASAIDVGYCHNKVYINRRQPLELQKLREQILKKYPTLTPKMVWIADAGVYLRKNADSKPIKLISSADLSQLDL</sequence>
<dbReference type="RefSeq" id="XP_015598476.2">
    <property type="nucleotide sequence ID" value="XM_015742990.2"/>
</dbReference>
<organism evidence="1 2">
    <name type="scientific">Cephus cinctus</name>
    <name type="common">Wheat stem sawfly</name>
    <dbReference type="NCBI Taxonomy" id="211228"/>
    <lineage>
        <taxon>Eukaryota</taxon>
        <taxon>Metazoa</taxon>
        <taxon>Ecdysozoa</taxon>
        <taxon>Arthropoda</taxon>
        <taxon>Hexapoda</taxon>
        <taxon>Insecta</taxon>
        <taxon>Pterygota</taxon>
        <taxon>Neoptera</taxon>
        <taxon>Endopterygota</taxon>
        <taxon>Hymenoptera</taxon>
        <taxon>Cephoidea</taxon>
        <taxon>Cephidae</taxon>
        <taxon>Cephus</taxon>
    </lineage>
</organism>
<proteinExistence type="predicted"/>
<evidence type="ECO:0000313" key="1">
    <source>
        <dbReference type="Proteomes" id="UP000694920"/>
    </source>
</evidence>
<evidence type="ECO:0000313" key="2">
    <source>
        <dbReference type="RefSeq" id="XP_015598476.2"/>
    </source>
</evidence>
<keyword evidence="1" id="KW-1185">Reference proteome</keyword>
<gene>
    <name evidence="2" type="primary">LOC107269298</name>
</gene>
<reference evidence="2" key="1">
    <citation type="submission" date="2025-08" db="UniProtKB">
        <authorList>
            <consortium name="RefSeq"/>
        </authorList>
    </citation>
    <scope>IDENTIFICATION</scope>
</reference>
<dbReference type="GeneID" id="107269298"/>
<protein>
    <submittedName>
        <fullName evidence="2">Uncharacterized protein LOC107269298 isoform X2</fullName>
    </submittedName>
</protein>
<name>A0AAJ7C0R1_CEPCN</name>
<accession>A0AAJ7C0R1</accession>